<evidence type="ECO:0000313" key="1">
    <source>
        <dbReference type="EMBL" id="OLY84850.1"/>
    </source>
</evidence>
<dbReference type="Proteomes" id="UP000187455">
    <property type="component" value="Unassembled WGS sequence"/>
</dbReference>
<accession>A0A1R0H6N2</accession>
<keyword evidence="2" id="KW-1185">Reference proteome</keyword>
<proteinExistence type="predicted"/>
<organism evidence="1 2">
    <name type="scientific">Smittium mucronatum</name>
    <dbReference type="NCBI Taxonomy" id="133383"/>
    <lineage>
        <taxon>Eukaryota</taxon>
        <taxon>Fungi</taxon>
        <taxon>Fungi incertae sedis</taxon>
        <taxon>Zoopagomycota</taxon>
        <taxon>Kickxellomycotina</taxon>
        <taxon>Harpellomycetes</taxon>
        <taxon>Harpellales</taxon>
        <taxon>Legeriomycetaceae</taxon>
        <taxon>Smittium</taxon>
    </lineage>
</organism>
<comment type="caution">
    <text evidence="1">The sequence shown here is derived from an EMBL/GenBank/DDBJ whole genome shotgun (WGS) entry which is preliminary data.</text>
</comment>
<dbReference type="EMBL" id="LSSL01000332">
    <property type="protein sequence ID" value="OLY84850.1"/>
    <property type="molecule type" value="Genomic_DNA"/>
</dbReference>
<reference evidence="1 2" key="1">
    <citation type="journal article" date="2016" name="Mol. Biol. Evol.">
        <title>Genome-Wide Survey of Gut Fungi (Harpellales) Reveals the First Horizontally Transferred Ubiquitin Gene from a Mosquito Host.</title>
        <authorList>
            <person name="Wang Y."/>
            <person name="White M.M."/>
            <person name="Kvist S."/>
            <person name="Moncalvo J.M."/>
        </authorList>
    </citation>
    <scope>NUCLEOTIDE SEQUENCE [LARGE SCALE GENOMIC DNA]</scope>
    <source>
        <strain evidence="1 2">ALG-7-W6</strain>
    </source>
</reference>
<gene>
    <name evidence="1" type="ORF">AYI68_g975</name>
</gene>
<sequence length="93" mass="10598">MQDTLSVRRSNIITCPASFPATINSLFADLRQTVEIPYCAEPIRTSSHQHRPKLVETAQRYKLFLNNCLDKVSLPHLTLLRFINNGKSQSNNN</sequence>
<protein>
    <submittedName>
        <fullName evidence="1">Uncharacterized protein</fullName>
    </submittedName>
</protein>
<evidence type="ECO:0000313" key="2">
    <source>
        <dbReference type="Proteomes" id="UP000187455"/>
    </source>
</evidence>
<dbReference type="AlphaFoldDB" id="A0A1R0H6N2"/>
<name>A0A1R0H6N2_9FUNG</name>